<dbReference type="AlphaFoldDB" id="A0AAD9JWF5"/>
<dbReference type="EMBL" id="JAODUP010000147">
    <property type="protein sequence ID" value="KAK2159718.1"/>
    <property type="molecule type" value="Genomic_DNA"/>
</dbReference>
<feature type="domain" description="C2H2-type" evidence="5">
    <location>
        <begin position="28"/>
        <end position="55"/>
    </location>
</feature>
<evidence type="ECO:0000256" key="4">
    <source>
        <dbReference type="PROSITE-ProRule" id="PRU00042"/>
    </source>
</evidence>
<dbReference type="InterPro" id="IPR013087">
    <property type="entry name" value="Znf_C2H2_type"/>
</dbReference>
<dbReference type="PROSITE" id="PS00028">
    <property type="entry name" value="ZINC_FINGER_C2H2_1"/>
    <property type="match status" value="2"/>
</dbReference>
<keyword evidence="1" id="KW-0479">Metal-binding</keyword>
<evidence type="ECO:0000256" key="3">
    <source>
        <dbReference type="ARBA" id="ARBA00022833"/>
    </source>
</evidence>
<dbReference type="Gene3D" id="3.30.160.60">
    <property type="entry name" value="Classic Zinc Finger"/>
    <property type="match status" value="2"/>
</dbReference>
<dbReference type="Pfam" id="PF00096">
    <property type="entry name" value="zf-C2H2"/>
    <property type="match status" value="2"/>
</dbReference>
<keyword evidence="2 4" id="KW-0863">Zinc-finger</keyword>
<dbReference type="Proteomes" id="UP001208570">
    <property type="component" value="Unassembled WGS sequence"/>
</dbReference>
<dbReference type="SMART" id="SM00355">
    <property type="entry name" value="ZnF_C2H2"/>
    <property type="match status" value="2"/>
</dbReference>
<comment type="caution">
    <text evidence="6">The sequence shown here is derived from an EMBL/GenBank/DDBJ whole genome shotgun (WGS) entry which is preliminary data.</text>
</comment>
<evidence type="ECO:0000313" key="6">
    <source>
        <dbReference type="EMBL" id="KAK2159718.1"/>
    </source>
</evidence>
<proteinExistence type="predicted"/>
<dbReference type="PANTHER" id="PTHR23235">
    <property type="entry name" value="KRUEPPEL-LIKE TRANSCRIPTION FACTOR"/>
    <property type="match status" value="1"/>
</dbReference>
<dbReference type="InterPro" id="IPR036236">
    <property type="entry name" value="Znf_C2H2_sf"/>
</dbReference>
<evidence type="ECO:0000256" key="1">
    <source>
        <dbReference type="ARBA" id="ARBA00022723"/>
    </source>
</evidence>
<dbReference type="GO" id="GO:0008270">
    <property type="term" value="F:zinc ion binding"/>
    <property type="evidence" value="ECO:0007669"/>
    <property type="project" value="UniProtKB-KW"/>
</dbReference>
<dbReference type="PROSITE" id="PS50157">
    <property type="entry name" value="ZINC_FINGER_C2H2_2"/>
    <property type="match status" value="2"/>
</dbReference>
<dbReference type="SUPFAM" id="SSF57667">
    <property type="entry name" value="beta-beta-alpha zinc fingers"/>
    <property type="match status" value="1"/>
</dbReference>
<evidence type="ECO:0000256" key="2">
    <source>
        <dbReference type="ARBA" id="ARBA00022771"/>
    </source>
</evidence>
<accession>A0AAD9JWF5</accession>
<name>A0AAD9JWF5_9ANNE</name>
<evidence type="ECO:0000313" key="7">
    <source>
        <dbReference type="Proteomes" id="UP001208570"/>
    </source>
</evidence>
<sequence>MGETAVPEPNLGSASFRRCNWVRRGTFYHCPVCDKKYTGTNAVEAHMSYHTGVKLYRCDTCGRRFANRGSWRRHLICIHNQC</sequence>
<reference evidence="6" key="1">
    <citation type="journal article" date="2023" name="Mol. Biol. Evol.">
        <title>Third-Generation Sequencing Reveals the Adaptive Role of the Epigenome in Three Deep-Sea Polychaetes.</title>
        <authorList>
            <person name="Perez M."/>
            <person name="Aroh O."/>
            <person name="Sun Y."/>
            <person name="Lan Y."/>
            <person name="Juniper S.K."/>
            <person name="Young C.R."/>
            <person name="Angers B."/>
            <person name="Qian P.Y."/>
        </authorList>
    </citation>
    <scope>NUCLEOTIDE SEQUENCE</scope>
    <source>
        <strain evidence="6">P08H-3</strain>
    </source>
</reference>
<organism evidence="6 7">
    <name type="scientific">Paralvinella palmiformis</name>
    <dbReference type="NCBI Taxonomy" id="53620"/>
    <lineage>
        <taxon>Eukaryota</taxon>
        <taxon>Metazoa</taxon>
        <taxon>Spiralia</taxon>
        <taxon>Lophotrochozoa</taxon>
        <taxon>Annelida</taxon>
        <taxon>Polychaeta</taxon>
        <taxon>Sedentaria</taxon>
        <taxon>Canalipalpata</taxon>
        <taxon>Terebellida</taxon>
        <taxon>Terebelliformia</taxon>
        <taxon>Alvinellidae</taxon>
        <taxon>Paralvinella</taxon>
    </lineage>
</organism>
<dbReference type="FunFam" id="3.30.160.60:FF:000446">
    <property type="entry name" value="Zinc finger protein"/>
    <property type="match status" value="1"/>
</dbReference>
<gene>
    <name evidence="6" type="ORF">LSH36_147g01000</name>
</gene>
<keyword evidence="3" id="KW-0862">Zinc</keyword>
<dbReference type="GO" id="GO:0000978">
    <property type="term" value="F:RNA polymerase II cis-regulatory region sequence-specific DNA binding"/>
    <property type="evidence" value="ECO:0007669"/>
    <property type="project" value="TreeGrafter"/>
</dbReference>
<dbReference type="PANTHER" id="PTHR23235:SF120">
    <property type="entry name" value="KRUPPEL-LIKE FACTOR 15"/>
    <property type="match status" value="1"/>
</dbReference>
<feature type="domain" description="C2H2-type" evidence="5">
    <location>
        <begin position="56"/>
        <end position="82"/>
    </location>
</feature>
<protein>
    <recommendedName>
        <fullName evidence="5">C2H2-type domain-containing protein</fullName>
    </recommendedName>
</protein>
<keyword evidence="7" id="KW-1185">Reference proteome</keyword>
<evidence type="ECO:0000259" key="5">
    <source>
        <dbReference type="PROSITE" id="PS50157"/>
    </source>
</evidence>
<dbReference type="GO" id="GO:0000981">
    <property type="term" value="F:DNA-binding transcription factor activity, RNA polymerase II-specific"/>
    <property type="evidence" value="ECO:0007669"/>
    <property type="project" value="TreeGrafter"/>
</dbReference>